<evidence type="ECO:0000313" key="2">
    <source>
        <dbReference type="EMBL" id="RZB13023.1"/>
    </source>
</evidence>
<evidence type="ECO:0000313" key="3">
    <source>
        <dbReference type="Proteomes" id="UP000293377"/>
    </source>
</evidence>
<keyword evidence="3" id="KW-1185">Reference proteome</keyword>
<comment type="caution">
    <text evidence="2">The sequence shown here is derived from an EMBL/GenBank/DDBJ whole genome shotgun (WGS) entry which is preliminary data.</text>
</comment>
<gene>
    <name evidence="2" type="ORF">DRF75_00865</name>
</gene>
<reference evidence="2 3" key="1">
    <citation type="submission" date="2018-06" db="EMBL/GenBank/DDBJ databases">
        <title>Complete Genome Sequence of Ehrlichia minasensis Isolated From Cattle.</title>
        <authorList>
            <person name="Aguiar D.M."/>
            <person name="Araujo J.P.A.Jr."/>
            <person name="Nakazato L."/>
            <person name="Bard E."/>
            <person name="Cabezas-Cruz A."/>
        </authorList>
    </citation>
    <scope>NUCLEOTIDE SEQUENCE [LARGE SCALE GENOMIC DNA]</scope>
    <source>
        <strain evidence="2 3">B11</strain>
    </source>
</reference>
<dbReference type="OrthoDB" id="7165718at2"/>
<feature type="region of interest" description="Disordered" evidence="1">
    <location>
        <begin position="1"/>
        <end position="27"/>
    </location>
</feature>
<organism evidence="2 3">
    <name type="scientific">Ehrlichia minasensis</name>
    <dbReference type="NCBI Taxonomy" id="1242993"/>
    <lineage>
        <taxon>Bacteria</taxon>
        <taxon>Pseudomonadati</taxon>
        <taxon>Pseudomonadota</taxon>
        <taxon>Alphaproteobacteria</taxon>
        <taxon>Rickettsiales</taxon>
        <taxon>Anaplasmataceae</taxon>
        <taxon>Ehrlichia</taxon>
    </lineage>
</organism>
<dbReference type="STRING" id="1242993.ehr_00881"/>
<protein>
    <submittedName>
        <fullName evidence="2">Uncharacterized protein</fullName>
    </submittedName>
</protein>
<accession>A0A4Q6I727</accession>
<dbReference type="AlphaFoldDB" id="A0A4Q6I727"/>
<proteinExistence type="predicted"/>
<name>A0A4Q6I727_9RICK</name>
<dbReference type="EMBL" id="QOHL01000002">
    <property type="protein sequence ID" value="RZB13023.1"/>
    <property type="molecule type" value="Genomic_DNA"/>
</dbReference>
<dbReference type="Proteomes" id="UP000293377">
    <property type="component" value="Unassembled WGS sequence"/>
</dbReference>
<dbReference type="RefSeq" id="WP_045171536.1">
    <property type="nucleotide sequence ID" value="NZ_QOHL01000002.1"/>
</dbReference>
<evidence type="ECO:0000256" key="1">
    <source>
        <dbReference type="SAM" id="MobiDB-lite"/>
    </source>
</evidence>
<sequence>MAKKGAKVAKTASKNNPSQRNKGVAQKMYNGKLVKPVKYIDRELGTIFMAGQYDNGDLVQDSSGNPIEWASM</sequence>
<feature type="compositionally biased region" description="Polar residues" evidence="1">
    <location>
        <begin position="12"/>
        <end position="21"/>
    </location>
</feature>